<feature type="compositionally biased region" description="Polar residues" evidence="1">
    <location>
        <begin position="21"/>
        <end position="32"/>
    </location>
</feature>
<accession>A0AAD9FQ79</accession>
<feature type="transmembrane region" description="Helical" evidence="2">
    <location>
        <begin position="60"/>
        <end position="80"/>
    </location>
</feature>
<proteinExistence type="predicted"/>
<keyword evidence="2" id="KW-0472">Membrane</keyword>
<evidence type="ECO:0000313" key="4">
    <source>
        <dbReference type="Proteomes" id="UP001182556"/>
    </source>
</evidence>
<reference evidence="3" key="1">
    <citation type="submission" date="2023-02" db="EMBL/GenBank/DDBJ databases">
        <title>Identification and recombinant expression of a fungal hydrolase from Papiliotrema laurentii that hydrolyzes apple cutin and clears colloidal polyester polyurethane.</title>
        <authorList>
            <consortium name="DOE Joint Genome Institute"/>
            <person name="Roman V.A."/>
            <person name="Bojanowski C."/>
            <person name="Crable B.R."/>
            <person name="Wagner D.N."/>
            <person name="Hung C.S."/>
            <person name="Nadeau L.J."/>
            <person name="Schratz L."/>
            <person name="Haridas S."/>
            <person name="Pangilinan J."/>
            <person name="Lipzen A."/>
            <person name="Na H."/>
            <person name="Yan M."/>
            <person name="Ng V."/>
            <person name="Grigoriev I.V."/>
            <person name="Spatafora J.W."/>
            <person name="Barlow D."/>
            <person name="Biffinger J."/>
            <person name="Kelley-Loughnane N."/>
            <person name="Varaljay V.A."/>
            <person name="Crookes-Goodson W.J."/>
        </authorList>
    </citation>
    <scope>NUCLEOTIDE SEQUENCE</scope>
    <source>
        <strain evidence="3">5307AH</strain>
    </source>
</reference>
<evidence type="ECO:0000313" key="3">
    <source>
        <dbReference type="EMBL" id="KAK1921897.1"/>
    </source>
</evidence>
<dbReference type="EMBL" id="JAODAN010000010">
    <property type="protein sequence ID" value="KAK1921897.1"/>
    <property type="molecule type" value="Genomic_DNA"/>
</dbReference>
<sequence length="294" mass="31809">MTKPASSSVSPESRPRKTPGRQKSPSKENPVNSYDLGQANGEVSSLPNYRIGENGRSLSLVYLVSNIFALSFLAAVVLGLPNTMNGGTAVFKTSDEFVGVMRKCSATSCDPWLAGGSAKPRSGDFSYGGMFATLGIASLISLWFAIYITLVGIYRMIFRIPLDKGGTNKDSLSRYLYHTARVLLFVNSIIIFALIVDVFRRYFQYKLGKTDSAVGWGVGLLVLAFLFATLSALIDLGSPGGRTHRFIQSAGCGGECGGCGVCSCCNACMRACWAKKEDVDDSRGRSKTPRRKRR</sequence>
<name>A0AAD9FQ79_PAPLA</name>
<dbReference type="AlphaFoldDB" id="A0AAD9FQ79"/>
<gene>
    <name evidence="3" type="ORF">DB88DRAFT_86885</name>
</gene>
<feature type="compositionally biased region" description="Polar residues" evidence="1">
    <location>
        <begin position="1"/>
        <end position="11"/>
    </location>
</feature>
<evidence type="ECO:0000256" key="2">
    <source>
        <dbReference type="SAM" id="Phobius"/>
    </source>
</evidence>
<keyword evidence="2" id="KW-1133">Transmembrane helix</keyword>
<organism evidence="3 4">
    <name type="scientific">Papiliotrema laurentii</name>
    <name type="common">Cryptococcus laurentii</name>
    <dbReference type="NCBI Taxonomy" id="5418"/>
    <lineage>
        <taxon>Eukaryota</taxon>
        <taxon>Fungi</taxon>
        <taxon>Dikarya</taxon>
        <taxon>Basidiomycota</taxon>
        <taxon>Agaricomycotina</taxon>
        <taxon>Tremellomycetes</taxon>
        <taxon>Tremellales</taxon>
        <taxon>Rhynchogastremaceae</taxon>
        <taxon>Papiliotrema</taxon>
    </lineage>
</organism>
<feature type="transmembrane region" description="Helical" evidence="2">
    <location>
        <begin position="130"/>
        <end position="154"/>
    </location>
</feature>
<dbReference type="Proteomes" id="UP001182556">
    <property type="component" value="Unassembled WGS sequence"/>
</dbReference>
<keyword evidence="2" id="KW-0812">Transmembrane</keyword>
<feature type="transmembrane region" description="Helical" evidence="2">
    <location>
        <begin position="175"/>
        <end position="196"/>
    </location>
</feature>
<feature type="transmembrane region" description="Helical" evidence="2">
    <location>
        <begin position="216"/>
        <end position="236"/>
    </location>
</feature>
<comment type="caution">
    <text evidence="3">The sequence shown here is derived from an EMBL/GenBank/DDBJ whole genome shotgun (WGS) entry which is preliminary data.</text>
</comment>
<evidence type="ECO:0000256" key="1">
    <source>
        <dbReference type="SAM" id="MobiDB-lite"/>
    </source>
</evidence>
<feature type="region of interest" description="Disordered" evidence="1">
    <location>
        <begin position="1"/>
        <end position="37"/>
    </location>
</feature>
<keyword evidence="4" id="KW-1185">Reference proteome</keyword>
<protein>
    <submittedName>
        <fullName evidence="3">Uncharacterized protein</fullName>
    </submittedName>
</protein>